<sequence length="249" mass="27794">MFNVQRRCLCGNGGGGGGGCVVVKRSNGEAQANGIEDNDSLLANGSGGEGEDSYESFIGGPDPYLDNEDEGLNLMCVEEEVNIHDQWEKDEEDPMPDQDEYVDHVTDEDEDGERMNEETFTHEQFLQGPIEGMTIIINYVVFACDKKRKGNQKKKSKRIDCKAQINVVLMDDGSWRVTKVVGEHNHALDTALSRFIPSHRKVSKSLKRQLVAHDIAGLRPSKSIRLLEVKAGGPNNLRYTPKDRKNYIL</sequence>
<gene>
    <name evidence="3" type="ORF">RND71_041487</name>
</gene>
<evidence type="ECO:0000256" key="1">
    <source>
        <dbReference type="SAM" id="MobiDB-lite"/>
    </source>
</evidence>
<feature type="region of interest" description="Disordered" evidence="1">
    <location>
        <begin position="31"/>
        <end position="53"/>
    </location>
</feature>
<keyword evidence="4" id="KW-1185">Reference proteome</keyword>
<evidence type="ECO:0000313" key="4">
    <source>
        <dbReference type="Proteomes" id="UP001291623"/>
    </source>
</evidence>
<feature type="domain" description="FAR1" evidence="2">
    <location>
        <begin position="146"/>
        <end position="189"/>
    </location>
</feature>
<dbReference type="Pfam" id="PF03101">
    <property type="entry name" value="FAR1"/>
    <property type="match status" value="1"/>
</dbReference>
<proteinExistence type="predicted"/>
<reference evidence="3" key="1">
    <citation type="submission" date="2023-12" db="EMBL/GenBank/DDBJ databases">
        <title>Genome assembly of Anisodus tanguticus.</title>
        <authorList>
            <person name="Wang Y.-J."/>
        </authorList>
    </citation>
    <scope>NUCLEOTIDE SEQUENCE</scope>
    <source>
        <strain evidence="3">KB-2021</strain>
        <tissue evidence="3">Leaf</tissue>
    </source>
</reference>
<dbReference type="AlphaFoldDB" id="A0AAE1QUP2"/>
<comment type="caution">
    <text evidence="3">The sequence shown here is derived from an EMBL/GenBank/DDBJ whole genome shotgun (WGS) entry which is preliminary data.</text>
</comment>
<dbReference type="EMBL" id="JAVYJV010000023">
    <property type="protein sequence ID" value="KAK4340025.1"/>
    <property type="molecule type" value="Genomic_DNA"/>
</dbReference>
<protein>
    <recommendedName>
        <fullName evidence="2">FAR1 domain-containing protein</fullName>
    </recommendedName>
</protein>
<evidence type="ECO:0000313" key="3">
    <source>
        <dbReference type="EMBL" id="KAK4340025.1"/>
    </source>
</evidence>
<dbReference type="InterPro" id="IPR004330">
    <property type="entry name" value="FAR1_DNA_bnd_dom"/>
</dbReference>
<dbReference type="PANTHER" id="PTHR47718">
    <property type="entry name" value="OS01G0519700 PROTEIN"/>
    <property type="match status" value="1"/>
</dbReference>
<dbReference type="PANTHER" id="PTHR47718:SF17">
    <property type="entry name" value="PROTEIN FAR1-RELATED SEQUENCE 5-LIKE"/>
    <property type="match status" value="1"/>
</dbReference>
<name>A0AAE1QUP2_9SOLA</name>
<organism evidence="3 4">
    <name type="scientific">Anisodus tanguticus</name>
    <dbReference type="NCBI Taxonomy" id="243964"/>
    <lineage>
        <taxon>Eukaryota</taxon>
        <taxon>Viridiplantae</taxon>
        <taxon>Streptophyta</taxon>
        <taxon>Embryophyta</taxon>
        <taxon>Tracheophyta</taxon>
        <taxon>Spermatophyta</taxon>
        <taxon>Magnoliopsida</taxon>
        <taxon>eudicotyledons</taxon>
        <taxon>Gunneridae</taxon>
        <taxon>Pentapetalae</taxon>
        <taxon>asterids</taxon>
        <taxon>lamiids</taxon>
        <taxon>Solanales</taxon>
        <taxon>Solanaceae</taxon>
        <taxon>Solanoideae</taxon>
        <taxon>Hyoscyameae</taxon>
        <taxon>Anisodus</taxon>
    </lineage>
</organism>
<dbReference type="Proteomes" id="UP001291623">
    <property type="component" value="Unassembled WGS sequence"/>
</dbReference>
<evidence type="ECO:0000259" key="2">
    <source>
        <dbReference type="Pfam" id="PF03101"/>
    </source>
</evidence>
<dbReference type="PROSITE" id="PS51257">
    <property type="entry name" value="PROKAR_LIPOPROTEIN"/>
    <property type="match status" value="1"/>
</dbReference>
<accession>A0AAE1QUP2</accession>